<dbReference type="GO" id="GO:0004382">
    <property type="term" value="F:GDP phosphatase activity"/>
    <property type="evidence" value="ECO:0007669"/>
    <property type="project" value="TreeGrafter"/>
</dbReference>
<feature type="signal peptide" evidence="7">
    <location>
        <begin position="1"/>
        <end position="33"/>
    </location>
</feature>
<feature type="active site" description="Proton acceptor" evidence="3">
    <location>
        <position position="184"/>
    </location>
</feature>
<evidence type="ECO:0000256" key="1">
    <source>
        <dbReference type="ARBA" id="ARBA00009283"/>
    </source>
</evidence>
<dbReference type="AlphaFoldDB" id="A0A0R3S3D1"/>
<dbReference type="GO" id="GO:0005524">
    <property type="term" value="F:ATP binding"/>
    <property type="evidence" value="ECO:0007669"/>
    <property type="project" value="UniProtKB-KW"/>
</dbReference>
<dbReference type="STRING" id="1147741.A0A0R3S3D1"/>
<dbReference type="GO" id="GO:0045134">
    <property type="term" value="F:UDP phosphatase activity"/>
    <property type="evidence" value="ECO:0007669"/>
    <property type="project" value="TreeGrafter"/>
</dbReference>
<evidence type="ECO:0000256" key="2">
    <source>
        <dbReference type="ARBA" id="ARBA00022801"/>
    </source>
</evidence>
<keyword evidence="6" id="KW-0472">Membrane</keyword>
<proteinExistence type="inferred from homology"/>
<keyword evidence="6" id="KW-1133">Transmembrane helix</keyword>
<protein>
    <submittedName>
        <fullName evidence="9">Nucleoside-diphosphatase mig-23</fullName>
    </submittedName>
</protein>
<evidence type="ECO:0000313" key="9">
    <source>
        <dbReference type="WBParaSite" id="EEL_0000926601-mRNA-1"/>
    </source>
</evidence>
<keyword evidence="8" id="KW-1185">Reference proteome</keyword>
<feature type="chain" id="PRO_5006447988" evidence="7">
    <location>
        <begin position="34"/>
        <end position="543"/>
    </location>
</feature>
<organism evidence="8 9">
    <name type="scientific">Elaeophora elaphi</name>
    <dbReference type="NCBI Taxonomy" id="1147741"/>
    <lineage>
        <taxon>Eukaryota</taxon>
        <taxon>Metazoa</taxon>
        <taxon>Ecdysozoa</taxon>
        <taxon>Nematoda</taxon>
        <taxon>Chromadorea</taxon>
        <taxon>Rhabditida</taxon>
        <taxon>Spirurina</taxon>
        <taxon>Spiruromorpha</taxon>
        <taxon>Filarioidea</taxon>
        <taxon>Onchocercidae</taxon>
        <taxon>Elaeophora</taxon>
    </lineage>
</organism>
<feature type="binding site" evidence="4">
    <location>
        <begin position="221"/>
        <end position="225"/>
    </location>
    <ligand>
        <name>ATP</name>
        <dbReference type="ChEBI" id="CHEBI:30616"/>
    </ligand>
</feature>
<sequence>MSHGMLKLFAAAALVLFTVILLLFSVLLNSTEAIVSVEHRILDDKNHIEWSYSIVIDAGSTGSRLFLYEYRSVSDQELIDVKPVLDKLSLRPVVKKITPGLSSFQDKPQDAAEYIKPLLDYAVEFIPLNKHPYTTLFIFATAGMRLLPIEKQDEILRNLHQNLPLQTGVQITPDHIKVIEGKWEGIYSWIAVNYILDSFRLTRNGTKFSRQPTVGIIDMGGASVQIAVELNLANGVNESVESINLGCKDGDHAYSYRLFVATFLGYGVNEALRKYEQKLCDDLVAENTNKSYVRDPCLPISLLKTVKSKDGSQFSRKGIGDWDTCVKNLTSLLTATAANPKCYAQECLFGLVPSPAISLSEIELYGFSEYWFSLEVLSMGGQYDFSKTASKARQFCRMKWSTIQYRSNVYPKVDEGRLRSQCFKSAWITAVLHEGFSVSKTHNRFRSVFDVNGQEAHWALGALLYHMRYFPLRETVSRKPQHPNYRIIGNRIPLFWIVSLILLIVIALWVLYKAGKKRYLRLDPSMWGYMSLLLSQDQFYIQP</sequence>
<dbReference type="Pfam" id="PF01150">
    <property type="entry name" value="GDA1_CD39"/>
    <property type="match status" value="1"/>
</dbReference>
<dbReference type="Gene3D" id="3.30.420.150">
    <property type="entry name" value="Exopolyphosphatase. Domain 2"/>
    <property type="match status" value="1"/>
</dbReference>
<evidence type="ECO:0000256" key="5">
    <source>
        <dbReference type="RuleBase" id="RU003833"/>
    </source>
</evidence>
<evidence type="ECO:0000256" key="7">
    <source>
        <dbReference type="SAM" id="SignalP"/>
    </source>
</evidence>
<dbReference type="GO" id="GO:0017111">
    <property type="term" value="F:ribonucleoside triphosphate phosphatase activity"/>
    <property type="evidence" value="ECO:0007669"/>
    <property type="project" value="TreeGrafter"/>
</dbReference>
<keyword evidence="2 5" id="KW-0378">Hydrolase</keyword>
<keyword evidence="4" id="KW-0067">ATP-binding</keyword>
<comment type="similarity">
    <text evidence="1 5">Belongs to the GDA1/CD39 NTPase family.</text>
</comment>
<dbReference type="GO" id="GO:0046036">
    <property type="term" value="P:CTP metabolic process"/>
    <property type="evidence" value="ECO:0007669"/>
    <property type="project" value="TreeGrafter"/>
</dbReference>
<dbReference type="Gene3D" id="3.30.420.40">
    <property type="match status" value="1"/>
</dbReference>
<dbReference type="InterPro" id="IPR000407">
    <property type="entry name" value="GDA1_CD39_NTPase"/>
</dbReference>
<keyword evidence="7" id="KW-0732">Signal</keyword>
<reference evidence="9" key="1">
    <citation type="submission" date="2017-02" db="UniProtKB">
        <authorList>
            <consortium name="WormBaseParasite"/>
        </authorList>
    </citation>
    <scope>IDENTIFICATION</scope>
</reference>
<dbReference type="GO" id="GO:0006256">
    <property type="term" value="P:UDP catabolic process"/>
    <property type="evidence" value="ECO:0007669"/>
    <property type="project" value="TreeGrafter"/>
</dbReference>
<dbReference type="GO" id="GO:0005794">
    <property type="term" value="C:Golgi apparatus"/>
    <property type="evidence" value="ECO:0007669"/>
    <property type="project" value="TreeGrafter"/>
</dbReference>
<dbReference type="PANTHER" id="PTHR11782:SF121">
    <property type="entry name" value="NUCLEOSIDE-DIPHOSPHATASE MIG-23"/>
    <property type="match status" value="1"/>
</dbReference>
<evidence type="ECO:0000256" key="6">
    <source>
        <dbReference type="SAM" id="Phobius"/>
    </source>
</evidence>
<dbReference type="Proteomes" id="UP000050640">
    <property type="component" value="Unplaced"/>
</dbReference>
<feature type="transmembrane region" description="Helical" evidence="6">
    <location>
        <begin position="494"/>
        <end position="512"/>
    </location>
</feature>
<evidence type="ECO:0000256" key="3">
    <source>
        <dbReference type="PIRSR" id="PIRSR600407-1"/>
    </source>
</evidence>
<evidence type="ECO:0000313" key="8">
    <source>
        <dbReference type="Proteomes" id="UP000050640"/>
    </source>
</evidence>
<dbReference type="PROSITE" id="PS01238">
    <property type="entry name" value="GDA1_CD39_NTPASE"/>
    <property type="match status" value="1"/>
</dbReference>
<evidence type="ECO:0000256" key="4">
    <source>
        <dbReference type="PIRSR" id="PIRSR600407-2"/>
    </source>
</evidence>
<dbReference type="PANTHER" id="PTHR11782">
    <property type="entry name" value="ADENOSINE/GUANOSINE DIPHOSPHATASE"/>
    <property type="match status" value="1"/>
</dbReference>
<accession>A0A0R3S3D1</accession>
<dbReference type="GO" id="GO:0016020">
    <property type="term" value="C:membrane"/>
    <property type="evidence" value="ECO:0007669"/>
    <property type="project" value="TreeGrafter"/>
</dbReference>
<keyword evidence="6" id="KW-0812">Transmembrane</keyword>
<keyword evidence="4" id="KW-0547">Nucleotide-binding</keyword>
<name>A0A0R3S3D1_9BILA</name>
<dbReference type="WBParaSite" id="EEL_0000926601-mRNA-1">
    <property type="protein sequence ID" value="EEL_0000926601-mRNA-1"/>
    <property type="gene ID" value="EEL_0000926601"/>
</dbReference>